<evidence type="ECO:0000256" key="2">
    <source>
        <dbReference type="SAM" id="MobiDB-lite"/>
    </source>
</evidence>
<feature type="compositionally biased region" description="Polar residues" evidence="2">
    <location>
        <begin position="520"/>
        <end position="547"/>
    </location>
</feature>
<keyword evidence="4" id="KW-1185">Reference proteome</keyword>
<evidence type="ECO:0000256" key="1">
    <source>
        <dbReference type="SAM" id="Coils"/>
    </source>
</evidence>
<feature type="compositionally biased region" description="Polar residues" evidence="2">
    <location>
        <begin position="492"/>
        <end position="503"/>
    </location>
</feature>
<sequence>MGRWFLTDYIDIDDYYTIKPMTAKKEDFFAYASSKNGLPPAELVSDIIGCQLGGGKIKYWYYLTGKTSSLQICLRPPNGAPVSEQCYNGLSSTRAHQWAYNTVELPPFSKPMEIFFRAFYGAPDDSIALDDIVYDAILCGHTSILSSPSHQRHPRYASWSTIPIIDTEKWRSMKMKIEREGSQPPLMLIVAKDEMEEEKKLPEAEEVEKEENYKKELDKWEEENTYKEEERTTPIQKTTTTTIETTAATKATTEVEKTTPAQKSTTALALVTASDATTTDPEPNLLFGKSTTKISPTENLANFMAFFKQVAPILPAIPSMIKSFSPESALGLSSPARAAGVSTFPGTGGLTNFPSFGGTQNTGSEWKLFGEPLGSSNPENSISSLFGNSQTTENPVHFLAHGTPIKPINSQNRGLYTQSYEYNEDKPTATPRSSFVQDASTVYPPNSFGLKKNLHKISGKTRTSPTPMDLSQLTVSELKQLEAIHRKLFPNKSITEQSPSTNDKVQEKNKPPYLTRMLPGSSNTLPPVTSPPRNSDNYDNQDQNILDQDSYEPKPTQPPSLMVYEKSKFTTPKSLNGVNFGVGSNLTPEMVNELSMLREIPDLEELTEGLDLSLLNRPGGFSVLKQQFIERLVQRSANKLLNGRRRRMKSHRYSYL</sequence>
<evidence type="ECO:0000313" key="5">
    <source>
        <dbReference type="WBParaSite" id="ACRNAN_scaffold649.g27954.t1"/>
    </source>
</evidence>
<name>A0A914EAP9_9BILA</name>
<evidence type="ECO:0000259" key="3">
    <source>
        <dbReference type="PROSITE" id="PS50060"/>
    </source>
</evidence>
<feature type="coiled-coil region" evidence="1">
    <location>
        <begin position="203"/>
        <end position="230"/>
    </location>
</feature>
<dbReference type="SMART" id="SM00137">
    <property type="entry name" value="MAM"/>
    <property type="match status" value="1"/>
</dbReference>
<dbReference type="InterPro" id="IPR000998">
    <property type="entry name" value="MAM_dom"/>
</dbReference>
<feature type="domain" description="MAM" evidence="3">
    <location>
        <begin position="28"/>
        <end position="141"/>
    </location>
</feature>
<dbReference type="GO" id="GO:0016020">
    <property type="term" value="C:membrane"/>
    <property type="evidence" value="ECO:0007669"/>
    <property type="project" value="InterPro"/>
</dbReference>
<dbReference type="PROSITE" id="PS50060">
    <property type="entry name" value="MAM_2"/>
    <property type="match status" value="1"/>
</dbReference>
<dbReference type="AlphaFoldDB" id="A0A914EAP9"/>
<dbReference type="Proteomes" id="UP000887540">
    <property type="component" value="Unplaced"/>
</dbReference>
<dbReference type="InterPro" id="IPR013320">
    <property type="entry name" value="ConA-like_dom_sf"/>
</dbReference>
<protein>
    <submittedName>
        <fullName evidence="5">MAM domain-containing protein</fullName>
    </submittedName>
</protein>
<organism evidence="4 5">
    <name type="scientific">Acrobeloides nanus</name>
    <dbReference type="NCBI Taxonomy" id="290746"/>
    <lineage>
        <taxon>Eukaryota</taxon>
        <taxon>Metazoa</taxon>
        <taxon>Ecdysozoa</taxon>
        <taxon>Nematoda</taxon>
        <taxon>Chromadorea</taxon>
        <taxon>Rhabditida</taxon>
        <taxon>Tylenchina</taxon>
        <taxon>Cephalobomorpha</taxon>
        <taxon>Cephaloboidea</taxon>
        <taxon>Cephalobidae</taxon>
        <taxon>Acrobeloides</taxon>
    </lineage>
</organism>
<accession>A0A914EAP9</accession>
<feature type="region of interest" description="Disordered" evidence="2">
    <location>
        <begin position="489"/>
        <end position="560"/>
    </location>
</feature>
<dbReference type="WBParaSite" id="ACRNAN_scaffold649.g27954.t1">
    <property type="protein sequence ID" value="ACRNAN_scaffold649.g27954.t1"/>
    <property type="gene ID" value="ACRNAN_scaffold649.g27954"/>
</dbReference>
<keyword evidence="1" id="KW-0175">Coiled coil</keyword>
<proteinExistence type="predicted"/>
<dbReference type="Pfam" id="PF00629">
    <property type="entry name" value="MAM"/>
    <property type="match status" value="1"/>
</dbReference>
<dbReference type="Gene3D" id="2.60.120.200">
    <property type="match status" value="1"/>
</dbReference>
<dbReference type="SUPFAM" id="SSF49899">
    <property type="entry name" value="Concanavalin A-like lectins/glucanases"/>
    <property type="match status" value="1"/>
</dbReference>
<reference evidence="5" key="1">
    <citation type="submission" date="2022-11" db="UniProtKB">
        <authorList>
            <consortium name="WormBaseParasite"/>
        </authorList>
    </citation>
    <scope>IDENTIFICATION</scope>
</reference>
<evidence type="ECO:0000313" key="4">
    <source>
        <dbReference type="Proteomes" id="UP000887540"/>
    </source>
</evidence>